<dbReference type="InterPro" id="IPR045864">
    <property type="entry name" value="aa-tRNA-synth_II/BPL/LPL"/>
</dbReference>
<evidence type="ECO:0000259" key="3">
    <source>
        <dbReference type="PROSITE" id="PS51733"/>
    </source>
</evidence>
<organism evidence="4">
    <name type="scientific">Auxenochlorella protothecoides</name>
    <name type="common">Green microalga</name>
    <name type="synonym">Chlorella protothecoides</name>
    <dbReference type="NCBI Taxonomy" id="3075"/>
    <lineage>
        <taxon>Eukaryota</taxon>
        <taxon>Viridiplantae</taxon>
        <taxon>Chlorophyta</taxon>
        <taxon>core chlorophytes</taxon>
        <taxon>Trebouxiophyceae</taxon>
        <taxon>Chlorellales</taxon>
        <taxon>Chlorellaceae</taxon>
        <taxon>Auxenochlorella</taxon>
    </lineage>
</organism>
<dbReference type="GO" id="GO:0005737">
    <property type="term" value="C:cytoplasm"/>
    <property type="evidence" value="ECO:0007669"/>
    <property type="project" value="TreeGrafter"/>
</dbReference>
<dbReference type="Pfam" id="PF03099">
    <property type="entry name" value="BPL_LplA_LipB"/>
    <property type="match status" value="1"/>
</dbReference>
<evidence type="ECO:0000256" key="1">
    <source>
        <dbReference type="ARBA" id="ARBA00009934"/>
    </source>
</evidence>
<dbReference type="PANTHER" id="PTHR12835:SF5">
    <property type="entry name" value="BIOTIN--PROTEIN LIGASE"/>
    <property type="match status" value="1"/>
</dbReference>
<keyword evidence="2" id="KW-0436">Ligase</keyword>
<dbReference type="Gene3D" id="3.30.930.10">
    <property type="entry name" value="Bira Bifunctional Protein, Domain 2"/>
    <property type="match status" value="1"/>
</dbReference>
<name>A0A1D2AED9_AUXPR</name>
<evidence type="ECO:0000256" key="2">
    <source>
        <dbReference type="ARBA" id="ARBA00022598"/>
    </source>
</evidence>
<dbReference type="AlphaFoldDB" id="A0A1D2AED9"/>
<sequence>MLQQFASARAIPLFARPSALPVCNPSVLPKFGVMDPVAVFAASPQELLAARHALETGALRTNLQSQGSDLEFREQHRTSGNNGSAFYAPDFFSNLKTRALGRVLLTSRATTSTQSLLQDSLRSLPDGVVFVADKQVQGKGRGGNVWESPAGCLMVSAAMRLTISGQRLPFLQYLVSMAVVQAVREEAARCLQGGAGLEVRLKWPNDIYAGEYKIGGVLCHSAYRDRAFHLVWGLGLNVGNRAPTTCLDRLFEEAAVARSLPAPPPARPERLLASLLGWLEPAVDGLAQHGFQPFQPGYLRAWLHSGQRVELEEAGSRVALTIEGLTPDGYLLARDDAGLAYELHPDGNSLDFFRGLVRKKLPAAS</sequence>
<dbReference type="SUPFAM" id="SSF55681">
    <property type="entry name" value="Class II aaRS and biotin synthetases"/>
    <property type="match status" value="1"/>
</dbReference>
<dbReference type="InterPro" id="IPR004408">
    <property type="entry name" value="Biotin_CoA_COase_ligase"/>
</dbReference>
<dbReference type="CDD" id="cd16442">
    <property type="entry name" value="BPL"/>
    <property type="match status" value="1"/>
</dbReference>
<dbReference type="InterPro" id="IPR004143">
    <property type="entry name" value="BPL_LPL_catalytic"/>
</dbReference>
<evidence type="ECO:0000313" key="4">
    <source>
        <dbReference type="EMBL" id="JAT77586.1"/>
    </source>
</evidence>
<gene>
    <name evidence="4" type="ORF">g.3264</name>
</gene>
<dbReference type="NCBIfam" id="TIGR00121">
    <property type="entry name" value="birA_ligase"/>
    <property type="match status" value="1"/>
</dbReference>
<reference evidence="4" key="1">
    <citation type="submission" date="2015-08" db="EMBL/GenBank/DDBJ databases">
        <authorList>
            <person name="Babu N.S."/>
            <person name="Beckwith C.J."/>
            <person name="Beseler K.G."/>
            <person name="Brison A."/>
            <person name="Carone J.V."/>
            <person name="Caskin T.P."/>
            <person name="Diamond M."/>
            <person name="Durham M.E."/>
            <person name="Foxe J.M."/>
            <person name="Go M."/>
            <person name="Henderson B.A."/>
            <person name="Jones I.B."/>
            <person name="McGettigan J.A."/>
            <person name="Micheletti S.J."/>
            <person name="Nasrallah M.E."/>
            <person name="Ortiz D."/>
            <person name="Piller C.R."/>
            <person name="Privatt S.R."/>
            <person name="Schneider S.L."/>
            <person name="Sharp S."/>
            <person name="Smith T.C."/>
            <person name="Stanton J.D."/>
            <person name="Ullery H.E."/>
            <person name="Wilson R.J."/>
            <person name="Serrano M.G."/>
            <person name="Buck G."/>
            <person name="Lee V."/>
            <person name="Wang Y."/>
            <person name="Carvalho R."/>
            <person name="Voegtly L."/>
            <person name="Shi R."/>
            <person name="Duckworth R."/>
            <person name="Johnson A."/>
            <person name="Loviza R."/>
            <person name="Walstead R."/>
            <person name="Shah Z."/>
            <person name="Kiflezghi M."/>
            <person name="Wade K."/>
            <person name="Ball S.L."/>
            <person name="Bradley K.W."/>
            <person name="Asai D.J."/>
            <person name="Bowman C.A."/>
            <person name="Russell D.A."/>
            <person name="Pope W.H."/>
            <person name="Jacobs-Sera D."/>
            <person name="Hendrix R.W."/>
            <person name="Hatfull G.F."/>
        </authorList>
    </citation>
    <scope>NUCLEOTIDE SEQUENCE</scope>
</reference>
<protein>
    <recommendedName>
        <fullName evidence="3">BPL/LPL catalytic domain-containing protein</fullName>
    </recommendedName>
</protein>
<dbReference type="PANTHER" id="PTHR12835">
    <property type="entry name" value="BIOTIN PROTEIN LIGASE"/>
    <property type="match status" value="1"/>
</dbReference>
<proteinExistence type="inferred from homology"/>
<dbReference type="EMBL" id="GDKF01001036">
    <property type="protein sequence ID" value="JAT77586.1"/>
    <property type="molecule type" value="Transcribed_RNA"/>
</dbReference>
<feature type="domain" description="BPL/LPL catalytic" evidence="3">
    <location>
        <begin position="89"/>
        <end position="283"/>
    </location>
</feature>
<accession>A0A1D2AED9</accession>
<dbReference type="PROSITE" id="PS51733">
    <property type="entry name" value="BPL_LPL_CATALYTIC"/>
    <property type="match status" value="1"/>
</dbReference>
<dbReference type="GO" id="GO:0004077">
    <property type="term" value="F:biotin--[biotin carboxyl-carrier protein] ligase activity"/>
    <property type="evidence" value="ECO:0007669"/>
    <property type="project" value="InterPro"/>
</dbReference>
<comment type="similarity">
    <text evidence="1">Belongs to the biotin--protein ligase family.</text>
</comment>